<dbReference type="Pfam" id="PF00657">
    <property type="entry name" value="Lipase_GDSL"/>
    <property type="match status" value="1"/>
</dbReference>
<dbReference type="InterPro" id="IPR044552">
    <property type="entry name" value="GLIP1-5/GLL25"/>
</dbReference>
<comment type="caution">
    <text evidence="4">The sequence shown here is derived from an EMBL/GenBank/DDBJ whole genome shotgun (WGS) entry which is preliminary data.</text>
</comment>
<dbReference type="OrthoDB" id="1600564at2759"/>
<dbReference type="SUPFAM" id="SSF52266">
    <property type="entry name" value="SGNH hydrolase"/>
    <property type="match status" value="1"/>
</dbReference>
<sequence>MLIHHFDFLITLLILLSFNLTCNTASPLNKITSSSAFFIFGDSSVDPGNNNYINTIPENRANYEPYGQNGFFQEPTGRFSDGRVVVDYIAEYANLPIIPPFLLPSAEFTHGANFASGGAGSNDYMGGYLGNPVMQQNYLPEEYVGMVIGNLTNAIQVLYEKGGRKFGFISLPPLGCLPALRALNTKDNEDGCFQDACALGLAHNNALSAVLTSLEHIFKGFKYCNSNFYNWLNNIIQNPSLFGFKDGVNACCGTGPFGGIFSCGGTKAVVEYQVCENADGHVWWDSFHPTEKIHKEFAKALWNSNSVQPYNLEDLFFDREKSTIGDIVDDQEAMQY</sequence>
<evidence type="ECO:0000313" key="5">
    <source>
        <dbReference type="Proteomes" id="UP000631114"/>
    </source>
</evidence>
<proteinExistence type="inferred from homology"/>
<protein>
    <submittedName>
        <fullName evidence="4">Uncharacterized protein</fullName>
    </submittedName>
</protein>
<name>A0A835IF19_9MAGN</name>
<evidence type="ECO:0000256" key="3">
    <source>
        <dbReference type="SAM" id="SignalP"/>
    </source>
</evidence>
<dbReference type="AlphaFoldDB" id="A0A835IF19"/>
<accession>A0A835IF19</accession>
<reference evidence="4 5" key="1">
    <citation type="submission" date="2020-10" db="EMBL/GenBank/DDBJ databases">
        <title>The Coptis chinensis genome and diversification of protoberbering-type alkaloids.</title>
        <authorList>
            <person name="Wang B."/>
            <person name="Shu S."/>
            <person name="Song C."/>
            <person name="Liu Y."/>
        </authorList>
    </citation>
    <scope>NUCLEOTIDE SEQUENCE [LARGE SCALE GENOMIC DNA]</scope>
    <source>
        <strain evidence="4">HL-2020</strain>
        <tissue evidence="4">Leaf</tissue>
    </source>
</reference>
<organism evidence="4 5">
    <name type="scientific">Coptis chinensis</name>
    <dbReference type="NCBI Taxonomy" id="261450"/>
    <lineage>
        <taxon>Eukaryota</taxon>
        <taxon>Viridiplantae</taxon>
        <taxon>Streptophyta</taxon>
        <taxon>Embryophyta</taxon>
        <taxon>Tracheophyta</taxon>
        <taxon>Spermatophyta</taxon>
        <taxon>Magnoliopsida</taxon>
        <taxon>Ranunculales</taxon>
        <taxon>Ranunculaceae</taxon>
        <taxon>Coptidoideae</taxon>
        <taxon>Coptis</taxon>
    </lineage>
</organism>
<keyword evidence="2 3" id="KW-0732">Signal</keyword>
<gene>
    <name evidence="4" type="ORF">IFM89_022484</name>
</gene>
<dbReference type="InterPro" id="IPR035669">
    <property type="entry name" value="SGNH_plant_lipase-like"/>
</dbReference>
<dbReference type="Proteomes" id="UP000631114">
    <property type="component" value="Unassembled WGS sequence"/>
</dbReference>
<evidence type="ECO:0000256" key="1">
    <source>
        <dbReference type="ARBA" id="ARBA00008668"/>
    </source>
</evidence>
<feature type="signal peptide" evidence="3">
    <location>
        <begin position="1"/>
        <end position="25"/>
    </location>
</feature>
<dbReference type="Gene3D" id="3.40.50.1110">
    <property type="entry name" value="SGNH hydrolase"/>
    <property type="match status" value="1"/>
</dbReference>
<dbReference type="GO" id="GO:0016298">
    <property type="term" value="F:lipase activity"/>
    <property type="evidence" value="ECO:0007669"/>
    <property type="project" value="TreeGrafter"/>
</dbReference>
<dbReference type="PANTHER" id="PTHR45966:SF13">
    <property type="entry name" value="GDSL ESTERASE_LIPASE"/>
    <property type="match status" value="1"/>
</dbReference>
<dbReference type="CDD" id="cd01837">
    <property type="entry name" value="SGNH_plant_lipase_like"/>
    <property type="match status" value="1"/>
</dbReference>
<dbReference type="PANTHER" id="PTHR45966">
    <property type="entry name" value="GDSL-LIKE LIPASE/ACYLHYDROLASE"/>
    <property type="match status" value="1"/>
</dbReference>
<dbReference type="InterPro" id="IPR036514">
    <property type="entry name" value="SGNH_hydro_sf"/>
</dbReference>
<feature type="chain" id="PRO_5032995465" evidence="3">
    <location>
        <begin position="26"/>
        <end position="336"/>
    </location>
</feature>
<keyword evidence="5" id="KW-1185">Reference proteome</keyword>
<dbReference type="InterPro" id="IPR001087">
    <property type="entry name" value="GDSL"/>
</dbReference>
<evidence type="ECO:0000313" key="4">
    <source>
        <dbReference type="EMBL" id="KAF9615222.1"/>
    </source>
</evidence>
<comment type="similarity">
    <text evidence="1">Belongs to the 'GDSL' lipolytic enzyme family.</text>
</comment>
<dbReference type="EMBL" id="JADFTS010000003">
    <property type="protein sequence ID" value="KAF9615222.1"/>
    <property type="molecule type" value="Genomic_DNA"/>
</dbReference>
<evidence type="ECO:0000256" key="2">
    <source>
        <dbReference type="ARBA" id="ARBA00022729"/>
    </source>
</evidence>